<dbReference type="GO" id="GO:0051539">
    <property type="term" value="F:4 iron, 4 sulfur cluster binding"/>
    <property type="evidence" value="ECO:0007669"/>
    <property type="project" value="UniProtKB-UniRule"/>
</dbReference>
<dbReference type="SUPFAM" id="SSF52922">
    <property type="entry name" value="TK C-terminal domain-like"/>
    <property type="match status" value="1"/>
</dbReference>
<dbReference type="RefSeq" id="WP_124330211.1">
    <property type="nucleotide sequence ID" value="NZ_BEXT01000001.1"/>
</dbReference>
<evidence type="ECO:0000256" key="13">
    <source>
        <dbReference type="ARBA" id="ARBA00048332"/>
    </source>
</evidence>
<dbReference type="EC" id="1.2.7.8" evidence="3 14"/>
<evidence type="ECO:0000256" key="5">
    <source>
        <dbReference type="ARBA" id="ARBA00022448"/>
    </source>
</evidence>
<dbReference type="PROSITE" id="PS51379">
    <property type="entry name" value="4FE4S_FER_2"/>
    <property type="match status" value="1"/>
</dbReference>
<dbReference type="GO" id="GO:0043805">
    <property type="term" value="F:indolepyruvate ferredoxin oxidoreductase activity"/>
    <property type="evidence" value="ECO:0007669"/>
    <property type="project" value="UniProtKB-UniRule"/>
</dbReference>
<dbReference type="InterPro" id="IPR017896">
    <property type="entry name" value="4Fe4S_Fe-S-bd"/>
</dbReference>
<dbReference type="InterPro" id="IPR002880">
    <property type="entry name" value="Pyrv_Fd/Flavodoxin_OxRdtase_N"/>
</dbReference>
<keyword evidence="10 14" id="KW-0408">Iron</keyword>
<keyword evidence="6 14" id="KW-0004">4Fe-4S</keyword>
<keyword evidence="8 14" id="KW-0249">Electron transport</keyword>
<dbReference type="InterPro" id="IPR011766">
    <property type="entry name" value="TPP_enzyme_TPP-bd"/>
</dbReference>
<dbReference type="EMBL" id="BEXT01000001">
    <property type="protein sequence ID" value="GBC63090.1"/>
    <property type="molecule type" value="Genomic_DNA"/>
</dbReference>
<feature type="domain" description="4Fe-4S ferredoxin-type" evidence="15">
    <location>
        <begin position="587"/>
        <end position="616"/>
    </location>
</feature>
<dbReference type="CDD" id="cd02008">
    <property type="entry name" value="TPP_IOR_alpha"/>
    <property type="match status" value="1"/>
</dbReference>
<reference evidence="17" key="1">
    <citation type="submission" date="2017-11" db="EMBL/GenBank/DDBJ databases">
        <authorList>
            <person name="Watanabe M."/>
            <person name="Kojima H."/>
        </authorList>
    </citation>
    <scope>NUCLEOTIDE SEQUENCE [LARGE SCALE GENOMIC DNA]</scope>
    <source>
        <strain evidence="17">Tokyo 01</strain>
    </source>
</reference>
<evidence type="ECO:0000256" key="3">
    <source>
        <dbReference type="ARBA" id="ARBA00012812"/>
    </source>
</evidence>
<evidence type="ECO:0000256" key="2">
    <source>
        <dbReference type="ARBA" id="ARBA00011238"/>
    </source>
</evidence>
<evidence type="ECO:0000313" key="17">
    <source>
        <dbReference type="Proteomes" id="UP000288096"/>
    </source>
</evidence>
<accession>A0A401G1J3</accession>
<dbReference type="SUPFAM" id="SSF54862">
    <property type="entry name" value="4Fe-4S ferredoxins"/>
    <property type="match status" value="1"/>
</dbReference>
<dbReference type="GO" id="GO:0044281">
    <property type="term" value="P:small molecule metabolic process"/>
    <property type="evidence" value="ECO:0007669"/>
    <property type="project" value="UniProtKB-ARBA"/>
</dbReference>
<protein>
    <recommendedName>
        <fullName evidence="4 14">Indolepyruvate oxidoreductase subunit IorA</fullName>
        <shortName evidence="14">IOR</shortName>
        <ecNumber evidence="3 14">1.2.7.8</ecNumber>
    </recommendedName>
    <alternativeName>
        <fullName evidence="12 14">Indolepyruvate ferredoxin oxidoreductase subunit alpha</fullName>
    </alternativeName>
</protein>
<evidence type="ECO:0000313" key="16">
    <source>
        <dbReference type="EMBL" id="GBC63090.1"/>
    </source>
</evidence>
<evidence type="ECO:0000256" key="10">
    <source>
        <dbReference type="ARBA" id="ARBA00023004"/>
    </source>
</evidence>
<dbReference type="Pfam" id="PF02775">
    <property type="entry name" value="TPP_enzyme_C"/>
    <property type="match status" value="1"/>
</dbReference>
<keyword evidence="16" id="KW-0670">Pyruvate</keyword>
<keyword evidence="9 14" id="KW-0560">Oxidoreductase</keyword>
<keyword evidence="11 14" id="KW-0411">Iron-sulfur</keyword>
<comment type="function">
    <text evidence="1 14">Catalyzes the ferredoxin-dependent oxidative decarboxylation of arylpyruvates.</text>
</comment>
<dbReference type="GO" id="GO:0030976">
    <property type="term" value="F:thiamine pyrophosphate binding"/>
    <property type="evidence" value="ECO:0007669"/>
    <property type="project" value="InterPro"/>
</dbReference>
<comment type="subunit">
    <text evidence="2">Heterodimer of the IorA and IorB subunits.</text>
</comment>
<keyword evidence="7 14" id="KW-0479">Metal-binding</keyword>
<evidence type="ECO:0000256" key="11">
    <source>
        <dbReference type="ARBA" id="ARBA00023014"/>
    </source>
</evidence>
<dbReference type="FunFam" id="3.40.50.970:FF:000039">
    <property type="entry name" value="Indolepyruvate oxidoreductase subunit IorA"/>
    <property type="match status" value="1"/>
</dbReference>
<dbReference type="PIRSF" id="PIRSF006439">
    <property type="entry name" value="Indolepyruvate_ferr_oxidored"/>
    <property type="match status" value="1"/>
</dbReference>
<sequence length="619" mass="67357">MHKLLTDQPGQQMLLLGNEAITRGAVEAGVAFASTYPGTPSSEISLNLFQISRETDLYFEYSTNEKVALEVAAAAAVSGVRSMCMMKHVGVNVAADVLMTLAYIGVKGGLVILTADDPYMFSSQNEQDNRYYAKLSGLPMLEPSSVEEARSMMPYAFDLSEKLGEPVLFRTTTRVNHSTAAVTLGEMRPRQPRGDFVKDPFNFVCVPAVSRKLHVRLLENMEKAEKIAGTSEYNFTEGAGNQGIICNGVSYNYVSDAVTELGIADNTKILRIGFSHPLPQALIKDFLGGCEKVLVVEEGEPYMEEAVKAFAQEAGLTLPIRGKSADLFSRLYEFDPATVKKNIAAFFDVPYTPPVIPDLSDLPEIPQRPPTLCAGCSHRATFYAVKKAAEGMDVMHPSDIGCYTLGFLPPLSMADFVVCMGASAGTSGGFSKVTDKKVISFIGDSTFFHSGISGLINAVFNNHKFTLVILDNGTTAMTGHQPNPGVDMTKLNMDGFGRISIEAVVRAIGVRHVSVIRPYKVQKSIAAIKEALDYDGVSVVISQEPCSLYAKSLKELKPRAFYVTDRCKNHRTCLDELGCPAFYLKDDRVCIDPDLCIGCTVCVQICPENAIRPVKKTEG</sequence>
<keyword evidence="5 14" id="KW-0813">Transport</keyword>
<name>A0A401G1J3_9BACT</name>
<evidence type="ECO:0000256" key="8">
    <source>
        <dbReference type="ARBA" id="ARBA00022982"/>
    </source>
</evidence>
<keyword evidence="17" id="KW-1185">Reference proteome</keyword>
<dbReference type="CDD" id="cd07034">
    <property type="entry name" value="TPP_PYR_PFOR_IOR-alpha_like"/>
    <property type="match status" value="1"/>
</dbReference>
<evidence type="ECO:0000256" key="9">
    <source>
        <dbReference type="ARBA" id="ARBA00023002"/>
    </source>
</evidence>
<dbReference type="GO" id="GO:0046872">
    <property type="term" value="F:metal ion binding"/>
    <property type="evidence" value="ECO:0007669"/>
    <property type="project" value="UniProtKB-UniRule"/>
</dbReference>
<evidence type="ECO:0000256" key="14">
    <source>
        <dbReference type="PIRNR" id="PIRNR006439"/>
    </source>
</evidence>
<dbReference type="Gene3D" id="3.40.50.970">
    <property type="match status" value="2"/>
</dbReference>
<gene>
    <name evidence="16" type="ORF">DENIS_4079</name>
</gene>
<organism evidence="16 17">
    <name type="scientific">Desulfonema ishimotonii</name>
    <dbReference type="NCBI Taxonomy" id="45657"/>
    <lineage>
        <taxon>Bacteria</taxon>
        <taxon>Pseudomonadati</taxon>
        <taxon>Thermodesulfobacteriota</taxon>
        <taxon>Desulfobacteria</taxon>
        <taxon>Desulfobacterales</taxon>
        <taxon>Desulfococcaceae</taxon>
        <taxon>Desulfonema</taxon>
    </lineage>
</organism>
<proteinExistence type="predicted"/>
<evidence type="ECO:0000256" key="7">
    <source>
        <dbReference type="ARBA" id="ARBA00022723"/>
    </source>
</evidence>
<evidence type="ECO:0000256" key="6">
    <source>
        <dbReference type="ARBA" id="ARBA00022485"/>
    </source>
</evidence>
<dbReference type="InterPro" id="IPR045025">
    <property type="entry name" value="HACL1-like"/>
</dbReference>
<evidence type="ECO:0000256" key="1">
    <source>
        <dbReference type="ARBA" id="ARBA00002995"/>
    </source>
</evidence>
<evidence type="ECO:0000256" key="4">
    <source>
        <dbReference type="ARBA" id="ARBA00017710"/>
    </source>
</evidence>
<dbReference type="InterPro" id="IPR017900">
    <property type="entry name" value="4Fe4S_Fe_S_CS"/>
</dbReference>
<dbReference type="PANTHER" id="PTHR43710:SF7">
    <property type="entry name" value="INDOLEPYRUVATE OXIDOREDUCTASE SUBUNIT IORA"/>
    <property type="match status" value="1"/>
</dbReference>
<dbReference type="Gene3D" id="3.30.70.20">
    <property type="match status" value="1"/>
</dbReference>
<dbReference type="NCBIfam" id="TIGR03336">
    <property type="entry name" value="IOR_alpha"/>
    <property type="match status" value="1"/>
</dbReference>
<comment type="cofactor">
    <cofactor evidence="14">
        <name>[4Fe-4S] cluster</name>
        <dbReference type="ChEBI" id="CHEBI:49883"/>
    </cofactor>
    <text evidence="14">Binds 2 [4Fe-4S] clusters. In this family the first cluster has a non-standard and varying [4Fe-4S] binding motif CX(2)CX(2)CX(4-5)CP.</text>
</comment>
<dbReference type="AlphaFoldDB" id="A0A401G1J3"/>
<dbReference type="InterPro" id="IPR029061">
    <property type="entry name" value="THDP-binding"/>
</dbReference>
<dbReference type="Proteomes" id="UP000288096">
    <property type="component" value="Unassembled WGS sequence"/>
</dbReference>
<dbReference type="OrthoDB" id="9804603at2"/>
<dbReference type="InterPro" id="IPR017721">
    <property type="entry name" value="IorA"/>
</dbReference>
<evidence type="ECO:0000256" key="12">
    <source>
        <dbReference type="ARBA" id="ARBA00030514"/>
    </source>
</evidence>
<dbReference type="SUPFAM" id="SSF52518">
    <property type="entry name" value="Thiamin diphosphate-binding fold (THDP-binding)"/>
    <property type="match status" value="2"/>
</dbReference>
<comment type="caution">
    <text evidence="16">The sequence shown here is derived from an EMBL/GenBank/DDBJ whole genome shotgun (WGS) entry which is preliminary data.</text>
</comment>
<dbReference type="PANTHER" id="PTHR43710">
    <property type="entry name" value="2-HYDROXYACYL-COA LYASE"/>
    <property type="match status" value="1"/>
</dbReference>
<comment type="catalytic activity">
    <reaction evidence="13 14">
        <text>indole-3-pyruvate + 2 oxidized [2Fe-2S]-[ferredoxin] + CoA = (indol-3-yl)acetyl-CoA + 2 reduced [2Fe-2S]-[ferredoxin] + CO2 + H(+)</text>
        <dbReference type="Rhea" id="RHEA:12645"/>
        <dbReference type="Rhea" id="RHEA-COMP:10000"/>
        <dbReference type="Rhea" id="RHEA-COMP:10001"/>
        <dbReference type="ChEBI" id="CHEBI:15378"/>
        <dbReference type="ChEBI" id="CHEBI:16526"/>
        <dbReference type="ChEBI" id="CHEBI:17640"/>
        <dbReference type="ChEBI" id="CHEBI:33737"/>
        <dbReference type="ChEBI" id="CHEBI:33738"/>
        <dbReference type="ChEBI" id="CHEBI:57271"/>
        <dbReference type="ChEBI" id="CHEBI:57287"/>
        <dbReference type="EC" id="1.2.7.8"/>
    </reaction>
</comment>
<dbReference type="InterPro" id="IPR009014">
    <property type="entry name" value="Transketo_C/PFOR_II"/>
</dbReference>
<dbReference type="Pfam" id="PF01855">
    <property type="entry name" value="POR_N"/>
    <property type="match status" value="1"/>
</dbReference>
<dbReference type="PROSITE" id="PS00198">
    <property type="entry name" value="4FE4S_FER_1"/>
    <property type="match status" value="1"/>
</dbReference>
<dbReference type="Pfam" id="PF00037">
    <property type="entry name" value="Fer4"/>
    <property type="match status" value="1"/>
</dbReference>
<reference evidence="17" key="2">
    <citation type="submission" date="2019-01" db="EMBL/GenBank/DDBJ databases">
        <title>Genome sequence of Desulfonema ishimotonii strain Tokyo 01.</title>
        <authorList>
            <person name="Fukui M."/>
        </authorList>
    </citation>
    <scope>NUCLEOTIDE SEQUENCE [LARGE SCALE GENOMIC DNA]</scope>
    <source>
        <strain evidence="17">Tokyo 01</strain>
    </source>
</reference>
<evidence type="ECO:0000259" key="15">
    <source>
        <dbReference type="PROSITE" id="PS51379"/>
    </source>
</evidence>